<comment type="caution">
    <text evidence="2">The sequence shown here is derived from an EMBL/GenBank/DDBJ whole genome shotgun (WGS) entry which is preliminary data.</text>
</comment>
<feature type="region of interest" description="Disordered" evidence="1">
    <location>
        <begin position="148"/>
        <end position="195"/>
    </location>
</feature>
<protein>
    <submittedName>
        <fullName evidence="2">Uncharacterized protein</fullName>
    </submittedName>
</protein>
<feature type="compositionally biased region" description="Polar residues" evidence="1">
    <location>
        <begin position="154"/>
        <end position="163"/>
    </location>
</feature>
<dbReference type="Proteomes" id="UP001151760">
    <property type="component" value="Unassembled WGS sequence"/>
</dbReference>
<dbReference type="EMBL" id="BQNB010014381">
    <property type="protein sequence ID" value="GJT27482.1"/>
    <property type="molecule type" value="Genomic_DNA"/>
</dbReference>
<evidence type="ECO:0000313" key="2">
    <source>
        <dbReference type="EMBL" id="GJT27482.1"/>
    </source>
</evidence>
<organism evidence="2 3">
    <name type="scientific">Tanacetum coccineum</name>
    <dbReference type="NCBI Taxonomy" id="301880"/>
    <lineage>
        <taxon>Eukaryota</taxon>
        <taxon>Viridiplantae</taxon>
        <taxon>Streptophyta</taxon>
        <taxon>Embryophyta</taxon>
        <taxon>Tracheophyta</taxon>
        <taxon>Spermatophyta</taxon>
        <taxon>Magnoliopsida</taxon>
        <taxon>eudicotyledons</taxon>
        <taxon>Gunneridae</taxon>
        <taxon>Pentapetalae</taxon>
        <taxon>asterids</taxon>
        <taxon>campanulids</taxon>
        <taxon>Asterales</taxon>
        <taxon>Asteraceae</taxon>
        <taxon>Asteroideae</taxon>
        <taxon>Anthemideae</taxon>
        <taxon>Anthemidinae</taxon>
        <taxon>Tanacetum</taxon>
    </lineage>
</organism>
<keyword evidence="3" id="KW-1185">Reference proteome</keyword>
<feature type="region of interest" description="Disordered" evidence="1">
    <location>
        <begin position="101"/>
        <end position="122"/>
    </location>
</feature>
<reference evidence="2" key="1">
    <citation type="journal article" date="2022" name="Int. J. Mol. Sci.">
        <title>Draft Genome of Tanacetum Coccineum: Genomic Comparison of Closely Related Tanacetum-Family Plants.</title>
        <authorList>
            <person name="Yamashiro T."/>
            <person name="Shiraishi A."/>
            <person name="Nakayama K."/>
            <person name="Satake H."/>
        </authorList>
    </citation>
    <scope>NUCLEOTIDE SEQUENCE</scope>
</reference>
<reference evidence="2" key="2">
    <citation type="submission" date="2022-01" db="EMBL/GenBank/DDBJ databases">
        <authorList>
            <person name="Yamashiro T."/>
            <person name="Shiraishi A."/>
            <person name="Satake H."/>
            <person name="Nakayama K."/>
        </authorList>
    </citation>
    <scope>NUCLEOTIDE SEQUENCE</scope>
</reference>
<feature type="region of interest" description="Disordered" evidence="1">
    <location>
        <begin position="491"/>
        <end position="514"/>
    </location>
</feature>
<evidence type="ECO:0000313" key="3">
    <source>
        <dbReference type="Proteomes" id="UP001151760"/>
    </source>
</evidence>
<evidence type="ECO:0000256" key="1">
    <source>
        <dbReference type="SAM" id="MobiDB-lite"/>
    </source>
</evidence>
<gene>
    <name evidence="2" type="ORF">Tco_0907757</name>
</gene>
<accession>A0ABQ5CN00</accession>
<name>A0ABQ5CN00_9ASTR</name>
<sequence length="514" mass="54836">MPMLLTWRHLDVAIDDPRPAVGSFNMADVRRLSAHVIKLRDMPEGVLVLSGLSRVWKSRVCDPVLRGADRNVMGNHDFLCLPEWTGAKDLAAGTPSSKIVAKAEASQKRKPSTSGATSSPVAKRISDDDACVEIPLVTPLHSAAVIPSLGNQGGSSTAPTAEGSNLHDSRGKGVMVDDDAASSAGASRLRPSSGPAPSFRNVFDNAIHTDFFPFSAGPYYATYPVDGVARNYEFTQEEEMVRVESLSDDQLTAKMSVLHCMMMSHGAELLARYRGLNLSHHEYVLSIDSRLKGYEEKVASLTGLELQVSALKKQGLVQKFLASDEFSRVQGELLSLSGSAGLAEASPLVAQTNYTFLNKISEHATEPLSIIIQLEPEKLVRPANVPASREVRVSPPPKESTVTPASKSLELSTNVNFTAFVVASEHNEEMVNVEVDTSAPKMTDDTATVKSGHAFVQGISVALDDSVELVEVGSGRVSFGSNDVVVALSANKKGDGLDPSSTVGEEAAANPSRV</sequence>
<proteinExistence type="predicted"/>